<dbReference type="GO" id="GO:0020037">
    <property type="term" value="F:heme binding"/>
    <property type="evidence" value="ECO:0007669"/>
    <property type="project" value="InterPro"/>
</dbReference>
<keyword evidence="3 8" id="KW-0349">Heme</keyword>
<evidence type="ECO:0000313" key="12">
    <source>
        <dbReference type="EMBL" id="RAH96204.1"/>
    </source>
</evidence>
<evidence type="ECO:0000259" key="11">
    <source>
        <dbReference type="PROSITE" id="PS51007"/>
    </source>
</evidence>
<keyword evidence="13" id="KW-1185">Reference proteome</keyword>
<proteinExistence type="predicted"/>
<dbReference type="GO" id="GO:0005506">
    <property type="term" value="F:iron ion binding"/>
    <property type="evidence" value="ECO:0007669"/>
    <property type="project" value="InterPro"/>
</dbReference>
<dbReference type="InterPro" id="IPR051459">
    <property type="entry name" value="Cytochrome_c-type_DH"/>
</dbReference>
<dbReference type="PANTHER" id="PTHR35008">
    <property type="entry name" value="BLL4482 PROTEIN-RELATED"/>
    <property type="match status" value="1"/>
</dbReference>
<evidence type="ECO:0000256" key="3">
    <source>
        <dbReference type="ARBA" id="ARBA00022617"/>
    </source>
</evidence>
<dbReference type="PANTHER" id="PTHR35008:SF4">
    <property type="entry name" value="BLL4482 PROTEIN"/>
    <property type="match status" value="1"/>
</dbReference>
<evidence type="ECO:0000256" key="6">
    <source>
        <dbReference type="ARBA" id="ARBA00022982"/>
    </source>
</evidence>
<organism evidence="12 13">
    <name type="scientific">Acuticoccus sediminis</name>
    <dbReference type="NCBI Taxonomy" id="2184697"/>
    <lineage>
        <taxon>Bacteria</taxon>
        <taxon>Pseudomonadati</taxon>
        <taxon>Pseudomonadota</taxon>
        <taxon>Alphaproteobacteria</taxon>
        <taxon>Hyphomicrobiales</taxon>
        <taxon>Amorphaceae</taxon>
        <taxon>Acuticoccus</taxon>
    </lineage>
</organism>
<evidence type="ECO:0000256" key="4">
    <source>
        <dbReference type="ARBA" id="ARBA00022660"/>
    </source>
</evidence>
<keyword evidence="10" id="KW-0732">Signal</keyword>
<evidence type="ECO:0000256" key="8">
    <source>
        <dbReference type="PROSITE-ProRule" id="PRU00433"/>
    </source>
</evidence>
<gene>
    <name evidence="12" type="ORF">DLJ53_33010</name>
</gene>
<dbReference type="AlphaFoldDB" id="A0A8B2NLP4"/>
<dbReference type="InterPro" id="IPR008168">
    <property type="entry name" value="Cyt_C_IC"/>
</dbReference>
<dbReference type="SUPFAM" id="SSF46626">
    <property type="entry name" value="Cytochrome c"/>
    <property type="match status" value="1"/>
</dbReference>
<accession>A0A8B2NLP4</accession>
<dbReference type="PRINTS" id="PR00605">
    <property type="entry name" value="CYTCHROMECIC"/>
</dbReference>
<keyword evidence="4" id="KW-0679">Respiratory chain</keyword>
<dbReference type="PROSITE" id="PS51007">
    <property type="entry name" value="CYTC"/>
    <property type="match status" value="1"/>
</dbReference>
<evidence type="ECO:0000256" key="10">
    <source>
        <dbReference type="SAM" id="SignalP"/>
    </source>
</evidence>
<protein>
    <submittedName>
        <fullName evidence="12">Cytochrome C</fullName>
    </submittedName>
</protein>
<evidence type="ECO:0000256" key="1">
    <source>
        <dbReference type="ARBA" id="ARBA00001926"/>
    </source>
</evidence>
<name>A0A8B2NLP4_9HYPH</name>
<comment type="cofactor">
    <cofactor evidence="1">
        <name>heme c</name>
        <dbReference type="ChEBI" id="CHEBI:61717"/>
    </cofactor>
</comment>
<evidence type="ECO:0000256" key="9">
    <source>
        <dbReference type="SAM" id="MobiDB-lite"/>
    </source>
</evidence>
<keyword evidence="6" id="KW-0249">Electron transport</keyword>
<feature type="signal peptide" evidence="10">
    <location>
        <begin position="1"/>
        <end position="23"/>
    </location>
</feature>
<dbReference type="InterPro" id="IPR009056">
    <property type="entry name" value="Cyt_c-like_dom"/>
</dbReference>
<dbReference type="Gene3D" id="1.10.760.10">
    <property type="entry name" value="Cytochrome c-like domain"/>
    <property type="match status" value="1"/>
</dbReference>
<reference evidence="12 13" key="1">
    <citation type="submission" date="2018-05" db="EMBL/GenBank/DDBJ databases">
        <title>Acuticoccus sediminis sp. nov., isolated from deep-sea sediment of Indian Ocean.</title>
        <authorList>
            <person name="Liu X."/>
            <person name="Lai Q."/>
            <person name="Du Y."/>
            <person name="Sun F."/>
            <person name="Zhang X."/>
            <person name="Wang S."/>
            <person name="Shao Z."/>
        </authorList>
    </citation>
    <scope>NUCLEOTIDE SEQUENCE [LARGE SCALE GENOMIC DNA]</scope>
    <source>
        <strain evidence="12 13">PTG4-2</strain>
    </source>
</reference>
<dbReference type="Proteomes" id="UP000249590">
    <property type="component" value="Unassembled WGS sequence"/>
</dbReference>
<dbReference type="EMBL" id="QHHQ01000015">
    <property type="protein sequence ID" value="RAH96204.1"/>
    <property type="molecule type" value="Genomic_DNA"/>
</dbReference>
<sequence length="161" mass="17336">MKRRAMVLAGAAVAGLIAIAALAQKQDGEARVDGVTFLGEPVTATEIALGQDLYAANCASCHGASLEGQPDWRRRRNNGRLPAPPHDETGHTWHHSDQDLFKITRSGVEAVVPDYESDMPAFEGILTDAEIRAVLAHIKSTWPERERAVQAKITANDEGGS</sequence>
<keyword evidence="5 8" id="KW-0479">Metal-binding</keyword>
<feature type="region of interest" description="Disordered" evidence="9">
    <location>
        <begin position="66"/>
        <end position="94"/>
    </location>
</feature>
<dbReference type="OrthoDB" id="9811281at2"/>
<feature type="chain" id="PRO_5032467318" evidence="10">
    <location>
        <begin position="24"/>
        <end position="161"/>
    </location>
</feature>
<evidence type="ECO:0000256" key="2">
    <source>
        <dbReference type="ARBA" id="ARBA00022448"/>
    </source>
</evidence>
<keyword evidence="7 8" id="KW-0408">Iron</keyword>
<keyword evidence="2" id="KW-0813">Transport</keyword>
<dbReference type="Pfam" id="PF00034">
    <property type="entry name" value="Cytochrom_C"/>
    <property type="match status" value="1"/>
</dbReference>
<evidence type="ECO:0000313" key="13">
    <source>
        <dbReference type="Proteomes" id="UP000249590"/>
    </source>
</evidence>
<dbReference type="InterPro" id="IPR036909">
    <property type="entry name" value="Cyt_c-like_dom_sf"/>
</dbReference>
<evidence type="ECO:0000256" key="7">
    <source>
        <dbReference type="ARBA" id="ARBA00023004"/>
    </source>
</evidence>
<feature type="compositionally biased region" description="Basic and acidic residues" evidence="9">
    <location>
        <begin position="85"/>
        <end position="94"/>
    </location>
</feature>
<evidence type="ECO:0000256" key="5">
    <source>
        <dbReference type="ARBA" id="ARBA00022723"/>
    </source>
</evidence>
<dbReference type="RefSeq" id="WP_111352582.1">
    <property type="nucleotide sequence ID" value="NZ_QHHQ01000015.1"/>
</dbReference>
<comment type="caution">
    <text evidence="12">The sequence shown here is derived from an EMBL/GenBank/DDBJ whole genome shotgun (WGS) entry which is preliminary data.</text>
</comment>
<dbReference type="GO" id="GO:0009055">
    <property type="term" value="F:electron transfer activity"/>
    <property type="evidence" value="ECO:0007669"/>
    <property type="project" value="InterPro"/>
</dbReference>
<feature type="domain" description="Cytochrome c" evidence="11">
    <location>
        <begin position="45"/>
        <end position="142"/>
    </location>
</feature>